<evidence type="ECO:0000256" key="4">
    <source>
        <dbReference type="PROSITE-ProRule" id="PRU00192"/>
    </source>
</evidence>
<dbReference type="Proteomes" id="UP000594262">
    <property type="component" value="Unplaced"/>
</dbReference>
<evidence type="ECO:0000259" key="8">
    <source>
        <dbReference type="PROSITE" id="PS51659"/>
    </source>
</evidence>
<feature type="coiled-coil region" evidence="6">
    <location>
        <begin position="34"/>
        <end position="61"/>
    </location>
</feature>
<keyword evidence="2 5" id="KW-0328">Glycosyltransferase</keyword>
<evidence type="ECO:0000313" key="10">
    <source>
        <dbReference type="Proteomes" id="UP000594262"/>
    </source>
</evidence>
<dbReference type="EnsemblMetazoa" id="CLYHEMT010681.1">
    <property type="protein sequence ID" value="CLYHEMP010681.1"/>
    <property type="gene ID" value="CLYHEMG010681"/>
</dbReference>
<dbReference type="PROSITE" id="PS51659">
    <property type="entry name" value="GT23"/>
    <property type="match status" value="1"/>
</dbReference>
<dbReference type="InterPro" id="IPR027350">
    <property type="entry name" value="GT23_dom"/>
</dbReference>
<dbReference type="PROSITE" id="PS50002">
    <property type="entry name" value="SH3"/>
    <property type="match status" value="1"/>
</dbReference>
<dbReference type="RefSeq" id="XP_066934358.1">
    <property type="nucleotide sequence ID" value="XM_067078257.1"/>
</dbReference>
<evidence type="ECO:0008006" key="11">
    <source>
        <dbReference type="Google" id="ProtNLM"/>
    </source>
</evidence>
<organism evidence="9 10">
    <name type="scientific">Clytia hemisphaerica</name>
    <dbReference type="NCBI Taxonomy" id="252671"/>
    <lineage>
        <taxon>Eukaryota</taxon>
        <taxon>Metazoa</taxon>
        <taxon>Cnidaria</taxon>
        <taxon>Hydrozoa</taxon>
        <taxon>Hydroidolina</taxon>
        <taxon>Leptothecata</taxon>
        <taxon>Obeliida</taxon>
        <taxon>Clytiidae</taxon>
        <taxon>Clytia</taxon>
    </lineage>
</organism>
<dbReference type="Gene3D" id="3.40.50.11350">
    <property type="match status" value="1"/>
</dbReference>
<dbReference type="Gene3D" id="1.10.287.1060">
    <property type="entry name" value="ESAT-6-like"/>
    <property type="match status" value="1"/>
</dbReference>
<keyword evidence="10" id="KW-1185">Reference proteome</keyword>
<dbReference type="GO" id="GO:0046921">
    <property type="term" value="F:alpha-(1-&gt;6)-fucosyltransferase activity"/>
    <property type="evidence" value="ECO:0007669"/>
    <property type="project" value="TreeGrafter"/>
</dbReference>
<dbReference type="GO" id="GO:0006487">
    <property type="term" value="P:protein N-linked glycosylation"/>
    <property type="evidence" value="ECO:0007669"/>
    <property type="project" value="TreeGrafter"/>
</dbReference>
<dbReference type="GeneID" id="136822038"/>
<dbReference type="PANTHER" id="PTHR13132:SF29">
    <property type="entry name" value="ALPHA-(1,6)-FUCOSYLTRANSFERASE"/>
    <property type="match status" value="1"/>
</dbReference>
<dbReference type="FunFam" id="3.40.50.11350:FF:000001">
    <property type="entry name" value="Alpha-(1,6)-fucosyltransferase"/>
    <property type="match status" value="1"/>
</dbReference>
<dbReference type="SMART" id="SM00326">
    <property type="entry name" value="SH3"/>
    <property type="match status" value="1"/>
</dbReference>
<dbReference type="OrthoDB" id="2014825at2759"/>
<protein>
    <recommendedName>
        <fullName evidence="11">Alpha-(1,6)-fucosyltransferase</fullName>
    </recommendedName>
</protein>
<dbReference type="PANTHER" id="PTHR13132">
    <property type="entry name" value="ALPHA- 1,6 -FUCOSYLTRANSFERASE"/>
    <property type="match status" value="1"/>
</dbReference>
<evidence type="ECO:0000256" key="6">
    <source>
        <dbReference type="SAM" id="Coils"/>
    </source>
</evidence>
<evidence type="ECO:0000256" key="5">
    <source>
        <dbReference type="PROSITE-ProRule" id="PRU00992"/>
    </source>
</evidence>
<proteinExistence type="inferred from homology"/>
<dbReference type="InterPro" id="IPR036028">
    <property type="entry name" value="SH3-like_dom_sf"/>
</dbReference>
<keyword evidence="3 5" id="KW-0808">Transferase</keyword>
<evidence type="ECO:0000259" key="7">
    <source>
        <dbReference type="PROSITE" id="PS50002"/>
    </source>
</evidence>
<comment type="similarity">
    <text evidence="5">Belongs to the glycosyltransferase 23 family.</text>
</comment>
<feature type="coiled-coil region" evidence="6">
    <location>
        <begin position="89"/>
        <end position="119"/>
    </location>
</feature>
<feature type="domain" description="SH3" evidence="7">
    <location>
        <begin position="515"/>
        <end position="576"/>
    </location>
</feature>
<evidence type="ECO:0000313" key="9">
    <source>
        <dbReference type="EnsemblMetazoa" id="CLYHEMP010681.1"/>
    </source>
</evidence>
<evidence type="ECO:0000256" key="2">
    <source>
        <dbReference type="ARBA" id="ARBA00022676"/>
    </source>
</evidence>
<dbReference type="AlphaFoldDB" id="A0A7M5VD15"/>
<dbReference type="InterPro" id="IPR045573">
    <property type="entry name" value="Fut8_N_cat"/>
</dbReference>
<dbReference type="SUPFAM" id="SSF50044">
    <property type="entry name" value="SH3-domain"/>
    <property type="match status" value="1"/>
</dbReference>
<reference evidence="9" key="1">
    <citation type="submission" date="2021-01" db="UniProtKB">
        <authorList>
            <consortium name="EnsemblMetazoa"/>
        </authorList>
    </citation>
    <scope>IDENTIFICATION</scope>
</reference>
<evidence type="ECO:0000256" key="1">
    <source>
        <dbReference type="ARBA" id="ARBA00022443"/>
    </source>
</evidence>
<keyword evidence="1 4" id="KW-0728">SH3 domain</keyword>
<dbReference type="Gene3D" id="2.30.30.40">
    <property type="entry name" value="SH3 Domains"/>
    <property type="match status" value="1"/>
</dbReference>
<name>A0A7M5VD15_9CNID</name>
<keyword evidence="6" id="KW-0175">Coiled coil</keyword>
<dbReference type="Pfam" id="PF19745">
    <property type="entry name" value="FUT8_N_cat"/>
    <property type="match status" value="1"/>
</dbReference>
<dbReference type="InterPro" id="IPR001452">
    <property type="entry name" value="SH3_domain"/>
</dbReference>
<sequence>MPTRIFKFAILIVVLWFIVLCYLGPTMFQLMEDSRKASNELNRINNAIEQLKTSNAKIRRQLEPSQQGAEPESTAKTLSKIDRLNAKIKKELSSKLENAEASITQLQSELNKAKELNNKPKRGSNSANYEILRRRIGNQIKEMWFLVSASYSKLMKTLPETAKPGFRSMLESFGEIERITEHDFQELISMDGQQYQRDETERKLSTLIQKRLHKLQNPKDCSAAKKLVCSLTKGCGYGCQMHHVLYCFMAAYATKRTLVIDSNGWRYSSKGWKAYFQPVSDTCTHYGDAAEWSKNHEKEQVVNFPIVDSLFPRPKQMPQNVPKEFYERIRQFHGHPFVWWIGQFCKYIFKYSKPIQELIDKKKEEMGFRGPIVGVQVRRTDKINTEAAFHGIKEYMYWVELYYERLKLRQSVEKKRVYLATDDPTVLPEAKQLYPEYEFLSDNDISKSAGLSQRYTDLSLRGVVTDIQLLSETDFLVCTFSSQVCRLAYEIMNYKHTDASQRFRSLDDIYYFGGQEEHRVRALWSNEAKSPRQLSFDMGDILGIAGNHWDGQAKALHHRSGKEGLYPAFKVEDVHDVADYPDYSDLDAET</sequence>
<evidence type="ECO:0000256" key="3">
    <source>
        <dbReference type="ARBA" id="ARBA00022679"/>
    </source>
</evidence>
<feature type="domain" description="GT23" evidence="8">
    <location>
        <begin position="223"/>
        <end position="506"/>
    </location>
</feature>
<feature type="region of interest" description="Important for donor substrate binding" evidence="5">
    <location>
        <begin position="378"/>
        <end position="379"/>
    </location>
</feature>
<accession>A0A7M5VD15</accession>
<dbReference type="CDD" id="cd11300">
    <property type="entry name" value="Fut8_like"/>
    <property type="match status" value="1"/>
</dbReference>